<dbReference type="RefSeq" id="WP_022516131.1">
    <property type="nucleotide sequence ID" value="NZ_JACOQH010000003.1"/>
</dbReference>
<dbReference type="SMART" id="SM00450">
    <property type="entry name" value="RHOD"/>
    <property type="match status" value="1"/>
</dbReference>
<organism evidence="2 3">
    <name type="scientific">Roseburia yibonii</name>
    <dbReference type="NCBI Taxonomy" id="2763063"/>
    <lineage>
        <taxon>Bacteria</taxon>
        <taxon>Bacillati</taxon>
        <taxon>Bacillota</taxon>
        <taxon>Clostridia</taxon>
        <taxon>Lachnospirales</taxon>
        <taxon>Lachnospiraceae</taxon>
        <taxon>Roseburia</taxon>
    </lineage>
</organism>
<feature type="domain" description="Rhodanese" evidence="1">
    <location>
        <begin position="19"/>
        <end position="105"/>
    </location>
</feature>
<dbReference type="InterPro" id="IPR050229">
    <property type="entry name" value="GlpE_sulfurtransferase"/>
</dbReference>
<evidence type="ECO:0000313" key="3">
    <source>
        <dbReference type="Proteomes" id="UP000621540"/>
    </source>
</evidence>
<dbReference type="PANTHER" id="PTHR43031:SF1">
    <property type="entry name" value="PYRIDINE NUCLEOTIDE-DISULPHIDE OXIDOREDUCTASE"/>
    <property type="match status" value="1"/>
</dbReference>
<protein>
    <submittedName>
        <fullName evidence="2">Rhodanese-like domain-containing protein</fullName>
    </submittedName>
</protein>
<evidence type="ECO:0000259" key="1">
    <source>
        <dbReference type="PROSITE" id="PS50206"/>
    </source>
</evidence>
<dbReference type="Gene3D" id="3.40.250.10">
    <property type="entry name" value="Rhodanese-like domain"/>
    <property type="match status" value="1"/>
</dbReference>
<sequence length="106" mass="12185">MSIFKKKLTVNEAINKAHTSQNALLIDCRIKEEYSHGHVAGAINIPLEKMTADRVLRRIPDKEKELYIIGSYSYKPQNAVRTLKKMGYKRAVFGGYMEEHYGVLKK</sequence>
<comment type="caution">
    <text evidence="2">The sequence shown here is derived from an EMBL/GenBank/DDBJ whole genome shotgun (WGS) entry which is preliminary data.</text>
</comment>
<dbReference type="PANTHER" id="PTHR43031">
    <property type="entry name" value="FAD-DEPENDENT OXIDOREDUCTASE"/>
    <property type="match status" value="1"/>
</dbReference>
<evidence type="ECO:0000313" key="2">
    <source>
        <dbReference type="EMBL" id="MBC5753555.1"/>
    </source>
</evidence>
<dbReference type="EMBL" id="JACOQH010000003">
    <property type="protein sequence ID" value="MBC5753555.1"/>
    <property type="molecule type" value="Genomic_DNA"/>
</dbReference>
<dbReference type="PROSITE" id="PS50206">
    <property type="entry name" value="RHODANESE_3"/>
    <property type="match status" value="1"/>
</dbReference>
<dbReference type="CDD" id="cd00158">
    <property type="entry name" value="RHOD"/>
    <property type="match status" value="1"/>
</dbReference>
<gene>
    <name evidence="2" type="ORF">H8Z76_05840</name>
</gene>
<accession>A0ABR7I9F3</accession>
<proteinExistence type="predicted"/>
<keyword evidence="3" id="KW-1185">Reference proteome</keyword>
<dbReference type="InterPro" id="IPR001763">
    <property type="entry name" value="Rhodanese-like_dom"/>
</dbReference>
<dbReference type="Proteomes" id="UP000621540">
    <property type="component" value="Unassembled WGS sequence"/>
</dbReference>
<dbReference type="Pfam" id="PF00581">
    <property type="entry name" value="Rhodanese"/>
    <property type="match status" value="1"/>
</dbReference>
<name>A0ABR7I9F3_9FIRM</name>
<reference evidence="2 3" key="1">
    <citation type="submission" date="2020-08" db="EMBL/GenBank/DDBJ databases">
        <title>Genome public.</title>
        <authorList>
            <person name="Liu C."/>
            <person name="Sun Q."/>
        </authorList>
    </citation>
    <scope>NUCLEOTIDE SEQUENCE [LARGE SCALE GENOMIC DNA]</scope>
    <source>
        <strain evidence="2 3">BX0805</strain>
    </source>
</reference>
<dbReference type="SUPFAM" id="SSF52821">
    <property type="entry name" value="Rhodanese/Cell cycle control phosphatase"/>
    <property type="match status" value="1"/>
</dbReference>
<dbReference type="InterPro" id="IPR036873">
    <property type="entry name" value="Rhodanese-like_dom_sf"/>
</dbReference>